<feature type="domain" description="Ig-like" evidence="8">
    <location>
        <begin position="17"/>
        <end position="97"/>
    </location>
</feature>
<dbReference type="CDD" id="cd00099">
    <property type="entry name" value="IgV"/>
    <property type="match status" value="1"/>
</dbReference>
<name>A0A8P4GF04_DICLA</name>
<reference evidence="9" key="1">
    <citation type="submission" date="2025-08" db="UniProtKB">
        <authorList>
            <consortium name="Ensembl"/>
        </authorList>
    </citation>
    <scope>IDENTIFICATION</scope>
</reference>
<evidence type="ECO:0000256" key="4">
    <source>
        <dbReference type="ARBA" id="ARBA00023136"/>
    </source>
</evidence>
<dbReference type="Pfam" id="PF07654">
    <property type="entry name" value="C1-set"/>
    <property type="match status" value="1"/>
</dbReference>
<evidence type="ECO:0000313" key="9">
    <source>
        <dbReference type="Ensembl" id="ENSDLAP00005077622.1"/>
    </source>
</evidence>
<dbReference type="PANTHER" id="PTHR19256">
    <property type="entry name" value="T-CELL RECEPTOR GAMMA CHAIN"/>
    <property type="match status" value="1"/>
</dbReference>
<feature type="compositionally biased region" description="Basic and acidic residues" evidence="7">
    <location>
        <begin position="247"/>
        <end position="256"/>
    </location>
</feature>
<dbReference type="Gene3D" id="2.60.40.10">
    <property type="entry name" value="Immunoglobulins"/>
    <property type="match status" value="2"/>
</dbReference>
<dbReference type="PROSITE" id="PS50835">
    <property type="entry name" value="IG_LIKE"/>
    <property type="match status" value="2"/>
</dbReference>
<dbReference type="InterPro" id="IPR003599">
    <property type="entry name" value="Ig_sub"/>
</dbReference>
<feature type="region of interest" description="Disordered" evidence="7">
    <location>
        <begin position="236"/>
        <end position="256"/>
    </location>
</feature>
<keyword evidence="6" id="KW-0393">Immunoglobulin domain</keyword>
<proteinExistence type="predicted"/>
<evidence type="ECO:0000256" key="5">
    <source>
        <dbReference type="ARBA" id="ARBA00023170"/>
    </source>
</evidence>
<dbReference type="SUPFAM" id="SSF48726">
    <property type="entry name" value="Immunoglobulin"/>
    <property type="match status" value="2"/>
</dbReference>
<dbReference type="InterPro" id="IPR013783">
    <property type="entry name" value="Ig-like_fold"/>
</dbReference>
<accession>A0A8P4GF04</accession>
<evidence type="ECO:0000256" key="6">
    <source>
        <dbReference type="ARBA" id="ARBA00023319"/>
    </source>
</evidence>
<dbReference type="GO" id="GO:0016020">
    <property type="term" value="C:membrane"/>
    <property type="evidence" value="ECO:0007669"/>
    <property type="project" value="UniProtKB-SubCell"/>
</dbReference>
<reference evidence="9" key="2">
    <citation type="submission" date="2025-09" db="UniProtKB">
        <authorList>
            <consortium name="Ensembl"/>
        </authorList>
    </citation>
    <scope>IDENTIFICATION</scope>
</reference>
<keyword evidence="3" id="KW-1133">Transmembrane helix</keyword>
<dbReference type="InterPro" id="IPR013106">
    <property type="entry name" value="Ig_V-set"/>
</dbReference>
<evidence type="ECO:0000256" key="3">
    <source>
        <dbReference type="ARBA" id="ARBA00022989"/>
    </source>
</evidence>
<evidence type="ECO:0000256" key="2">
    <source>
        <dbReference type="ARBA" id="ARBA00022692"/>
    </source>
</evidence>
<dbReference type="AlphaFoldDB" id="A0A8P4GF04"/>
<dbReference type="InterPro" id="IPR007110">
    <property type="entry name" value="Ig-like_dom"/>
</dbReference>
<evidence type="ECO:0000313" key="10">
    <source>
        <dbReference type="Proteomes" id="UP000694389"/>
    </source>
</evidence>
<keyword evidence="5" id="KW-0675">Receptor</keyword>
<keyword evidence="2" id="KW-0812">Transmembrane</keyword>
<dbReference type="InterPro" id="IPR003597">
    <property type="entry name" value="Ig_C1-set"/>
</dbReference>
<sequence length="256" mass="28625">MAAELSQEQLSLTRRVGETVSFSCRETEQCDKKQVYWYQKTETTPFKVILRIDLADGKVNSRYNHPQKDDFSASRKSTGCELMITKISLSHSATYYCICWKRVPGGSSDSDRYLIFGSGTRLYITNEQIVKPVVSVYPAASRAHLEGKSSLLCVASDMFPPLVRFSWKRQKDNGTEEDVTSAEGEQLELRESGRTTSILLIPQRENSTYKYRCSVHHEGGTVEAQTEQGNEGLVTVFSSDSASCGDTVKESRGAED</sequence>
<dbReference type="InterPro" id="IPR051117">
    <property type="entry name" value="TRG_var/const_region"/>
</dbReference>
<evidence type="ECO:0000256" key="7">
    <source>
        <dbReference type="SAM" id="MobiDB-lite"/>
    </source>
</evidence>
<dbReference type="Ensembl" id="ENSDLAT00005081412.1">
    <property type="protein sequence ID" value="ENSDLAP00005077622.1"/>
    <property type="gene ID" value="ENSDLAG00005030825.1"/>
</dbReference>
<dbReference type="GeneTree" id="ENSGT00670000098480"/>
<feature type="domain" description="Ig-like" evidence="8">
    <location>
        <begin position="132"/>
        <end position="227"/>
    </location>
</feature>
<comment type="subcellular location">
    <subcellularLocation>
        <location evidence="1">Membrane</location>
    </subcellularLocation>
</comment>
<evidence type="ECO:0000259" key="8">
    <source>
        <dbReference type="PROSITE" id="PS50835"/>
    </source>
</evidence>
<dbReference type="InterPro" id="IPR036179">
    <property type="entry name" value="Ig-like_dom_sf"/>
</dbReference>
<keyword evidence="4" id="KW-0472">Membrane</keyword>
<dbReference type="Proteomes" id="UP000694389">
    <property type="component" value="Unassembled WGS sequence"/>
</dbReference>
<protein>
    <recommendedName>
        <fullName evidence="8">Ig-like domain-containing protein</fullName>
    </recommendedName>
</protein>
<dbReference type="Pfam" id="PF07686">
    <property type="entry name" value="V-set"/>
    <property type="match status" value="1"/>
</dbReference>
<organism evidence="9 10">
    <name type="scientific">Dicentrarchus labrax</name>
    <name type="common">European seabass</name>
    <name type="synonym">Morone labrax</name>
    <dbReference type="NCBI Taxonomy" id="13489"/>
    <lineage>
        <taxon>Eukaryota</taxon>
        <taxon>Metazoa</taxon>
        <taxon>Chordata</taxon>
        <taxon>Craniata</taxon>
        <taxon>Vertebrata</taxon>
        <taxon>Euteleostomi</taxon>
        <taxon>Actinopterygii</taxon>
        <taxon>Neopterygii</taxon>
        <taxon>Teleostei</taxon>
        <taxon>Neoteleostei</taxon>
        <taxon>Acanthomorphata</taxon>
        <taxon>Eupercaria</taxon>
        <taxon>Moronidae</taxon>
        <taxon>Dicentrarchus</taxon>
    </lineage>
</organism>
<dbReference type="PANTHER" id="PTHR19256:SF65">
    <property type="entry name" value="T CELL RECEPTOR GAMMA CONSTANT 1-RELATED"/>
    <property type="match status" value="1"/>
</dbReference>
<evidence type="ECO:0000256" key="1">
    <source>
        <dbReference type="ARBA" id="ARBA00004370"/>
    </source>
</evidence>
<dbReference type="SMART" id="SM00409">
    <property type="entry name" value="IG"/>
    <property type="match status" value="2"/>
</dbReference>
<keyword evidence="10" id="KW-1185">Reference proteome</keyword>